<dbReference type="PROSITE" id="PS50157">
    <property type="entry name" value="ZINC_FINGER_C2H2_2"/>
    <property type="match status" value="4"/>
</dbReference>
<name>A0ABD2JLZ2_9BILA</name>
<dbReference type="SMART" id="SM00355">
    <property type="entry name" value="ZnF_C2H2"/>
    <property type="match status" value="9"/>
</dbReference>
<organism evidence="7 8">
    <name type="scientific">Heterodera trifolii</name>
    <dbReference type="NCBI Taxonomy" id="157864"/>
    <lineage>
        <taxon>Eukaryota</taxon>
        <taxon>Metazoa</taxon>
        <taxon>Ecdysozoa</taxon>
        <taxon>Nematoda</taxon>
        <taxon>Chromadorea</taxon>
        <taxon>Rhabditida</taxon>
        <taxon>Tylenchina</taxon>
        <taxon>Tylenchomorpha</taxon>
        <taxon>Tylenchoidea</taxon>
        <taxon>Heteroderidae</taxon>
        <taxon>Heteroderinae</taxon>
        <taxon>Heterodera</taxon>
    </lineage>
</organism>
<keyword evidence="4" id="KW-0862">Zinc</keyword>
<dbReference type="InterPro" id="IPR036236">
    <property type="entry name" value="Znf_C2H2_sf"/>
</dbReference>
<accession>A0ABD2JLZ2</accession>
<dbReference type="GO" id="GO:0000981">
    <property type="term" value="F:DNA-binding transcription factor activity, RNA polymerase II-specific"/>
    <property type="evidence" value="ECO:0007669"/>
    <property type="project" value="UniProtKB-ARBA"/>
</dbReference>
<dbReference type="FunFam" id="3.30.160.60:FF:000005">
    <property type="entry name" value="Zinc finger protein 14 homolog"/>
    <property type="match status" value="1"/>
</dbReference>
<dbReference type="GO" id="GO:0045944">
    <property type="term" value="P:positive regulation of transcription by RNA polymerase II"/>
    <property type="evidence" value="ECO:0007669"/>
    <property type="project" value="UniProtKB-ARBA"/>
</dbReference>
<evidence type="ECO:0000313" key="8">
    <source>
        <dbReference type="Proteomes" id="UP001620626"/>
    </source>
</evidence>
<evidence type="ECO:0000256" key="3">
    <source>
        <dbReference type="ARBA" id="ARBA00022771"/>
    </source>
</evidence>
<protein>
    <recommendedName>
        <fullName evidence="6">C2H2-type domain-containing protein</fullName>
    </recommendedName>
</protein>
<evidence type="ECO:0000256" key="1">
    <source>
        <dbReference type="ARBA" id="ARBA00022723"/>
    </source>
</evidence>
<evidence type="ECO:0000256" key="4">
    <source>
        <dbReference type="ARBA" id="ARBA00022833"/>
    </source>
</evidence>
<comment type="caution">
    <text evidence="7">The sequence shown here is derived from an EMBL/GenBank/DDBJ whole genome shotgun (WGS) entry which is preliminary data.</text>
</comment>
<feature type="domain" description="C2H2-type" evidence="6">
    <location>
        <begin position="322"/>
        <end position="350"/>
    </location>
</feature>
<reference evidence="7 8" key="1">
    <citation type="submission" date="2024-10" db="EMBL/GenBank/DDBJ databases">
        <authorList>
            <person name="Kim D."/>
        </authorList>
    </citation>
    <scope>NUCLEOTIDE SEQUENCE [LARGE SCALE GENOMIC DNA]</scope>
    <source>
        <strain evidence="7">BH-2024</strain>
    </source>
</reference>
<feature type="domain" description="C2H2-type" evidence="6">
    <location>
        <begin position="233"/>
        <end position="260"/>
    </location>
</feature>
<keyword evidence="1" id="KW-0479">Metal-binding</keyword>
<dbReference type="PANTHER" id="PTHR19818:SF139">
    <property type="entry name" value="PAIR-RULE PROTEIN ODD-PAIRED"/>
    <property type="match status" value="1"/>
</dbReference>
<dbReference type="PANTHER" id="PTHR19818">
    <property type="entry name" value="ZINC FINGER PROTEIN ZIC AND GLI"/>
    <property type="match status" value="1"/>
</dbReference>
<dbReference type="GO" id="GO:0000976">
    <property type="term" value="F:transcription cis-regulatory region binding"/>
    <property type="evidence" value="ECO:0007669"/>
    <property type="project" value="UniProtKB-ARBA"/>
</dbReference>
<evidence type="ECO:0000256" key="2">
    <source>
        <dbReference type="ARBA" id="ARBA00022737"/>
    </source>
</evidence>
<dbReference type="Pfam" id="PF00096">
    <property type="entry name" value="zf-C2H2"/>
    <property type="match status" value="1"/>
</dbReference>
<dbReference type="InterPro" id="IPR013087">
    <property type="entry name" value="Znf_C2H2_type"/>
</dbReference>
<keyword evidence="3 5" id="KW-0863">Zinc-finger</keyword>
<keyword evidence="8" id="KW-1185">Reference proteome</keyword>
<evidence type="ECO:0000313" key="7">
    <source>
        <dbReference type="EMBL" id="KAL3091587.1"/>
    </source>
</evidence>
<dbReference type="Proteomes" id="UP001620626">
    <property type="component" value="Unassembled WGS sequence"/>
</dbReference>
<evidence type="ECO:0000259" key="6">
    <source>
        <dbReference type="PROSITE" id="PS50157"/>
    </source>
</evidence>
<dbReference type="SUPFAM" id="SSF57667">
    <property type="entry name" value="beta-beta-alpha zinc fingers"/>
    <property type="match status" value="3"/>
</dbReference>
<dbReference type="Gene3D" id="3.30.160.60">
    <property type="entry name" value="Classic Zinc Finger"/>
    <property type="match status" value="3"/>
</dbReference>
<dbReference type="InterPro" id="IPR050329">
    <property type="entry name" value="GLI_C2H2-zinc-finger"/>
</dbReference>
<keyword evidence="2" id="KW-0677">Repeat</keyword>
<dbReference type="EMBL" id="JBICBT010000941">
    <property type="protein sequence ID" value="KAL3091587.1"/>
    <property type="molecule type" value="Genomic_DNA"/>
</dbReference>
<feature type="domain" description="C2H2-type" evidence="6">
    <location>
        <begin position="291"/>
        <end position="318"/>
    </location>
</feature>
<dbReference type="GO" id="GO:0005634">
    <property type="term" value="C:nucleus"/>
    <property type="evidence" value="ECO:0007669"/>
    <property type="project" value="UniProtKB-ARBA"/>
</dbReference>
<evidence type="ECO:0000256" key="5">
    <source>
        <dbReference type="PROSITE-ProRule" id="PRU00042"/>
    </source>
</evidence>
<proteinExistence type="predicted"/>
<gene>
    <name evidence="7" type="ORF">niasHT_024169</name>
</gene>
<dbReference type="PROSITE" id="PS00028">
    <property type="entry name" value="ZINC_FINGER_C2H2_1"/>
    <property type="match status" value="5"/>
</dbReference>
<sequence length="386" mass="44713">MNFECSTNAQNGQSSSSPDVHSNLWIVNDGFGKVSYICLWAGCQERIEHSEQLKAHLNQHMFEFAPEPLTEIVCQVRGCRILVSSLDELVRHIKMHLFHAERMLNGAFVVEGRCPQLVSCNFEKSSRLVYQGDPLLCEWNSCLQSFTDINDFIEHVELHVQSLSVADRSGDGFYECLWNDCQASFENKAHLLRHVHHHSGDKMCACPFCGAFFAHSAGLIKHVVRRQNVDTSLVCRFCQKAFPNDALLKKHCVRHLKTRQCQFCSLVLASPYDLNRHIETHLEIHFNDLIYECEQCGKKFRWSKQLREHKRQHQRDFNPTPYECHLCNSRYARGSALSKHFKTVHHLAIPIGFSRFHYKKCQDGLFRLQTKCYVRGNLTTDEEGRD</sequence>
<dbReference type="AlphaFoldDB" id="A0ABD2JLZ2"/>
<feature type="domain" description="C2H2-type" evidence="6">
    <location>
        <begin position="174"/>
        <end position="203"/>
    </location>
</feature>
<dbReference type="GO" id="GO:0008270">
    <property type="term" value="F:zinc ion binding"/>
    <property type="evidence" value="ECO:0007669"/>
    <property type="project" value="UniProtKB-KW"/>
</dbReference>